<reference evidence="4 5" key="1">
    <citation type="journal article" date="2015" name="Int. J. Syst. Evol. Microbiol.">
        <title>Novibacillus thermophilus gen. nov., sp. nov., a Gram-staining-negative and moderately thermophilic member of the family Thermoactinomycetaceae.</title>
        <authorList>
            <person name="Yang G."/>
            <person name="Chen J."/>
            <person name="Zhou S."/>
        </authorList>
    </citation>
    <scope>NUCLEOTIDE SEQUENCE [LARGE SCALE GENOMIC DNA]</scope>
    <source>
        <strain evidence="4 5">SG-1</strain>
    </source>
</reference>
<dbReference type="AlphaFoldDB" id="A0A1U9KB31"/>
<evidence type="ECO:0000256" key="2">
    <source>
        <dbReference type="ARBA" id="ARBA00023163"/>
    </source>
</evidence>
<dbReference type="PROSITE" id="PS51000">
    <property type="entry name" value="HTH_DEOR_2"/>
    <property type="match status" value="1"/>
</dbReference>
<dbReference type="InterPro" id="IPR001034">
    <property type="entry name" value="DeoR_HTH"/>
</dbReference>
<keyword evidence="5" id="KW-1185">Reference proteome</keyword>
<evidence type="ECO:0000256" key="1">
    <source>
        <dbReference type="ARBA" id="ARBA00023015"/>
    </source>
</evidence>
<evidence type="ECO:0000259" key="3">
    <source>
        <dbReference type="PROSITE" id="PS51000"/>
    </source>
</evidence>
<evidence type="ECO:0000313" key="5">
    <source>
        <dbReference type="Proteomes" id="UP000188603"/>
    </source>
</evidence>
<protein>
    <recommendedName>
        <fullName evidence="3">HTH deoR-type domain-containing protein</fullName>
    </recommendedName>
</protein>
<dbReference type="Gene3D" id="1.10.10.10">
    <property type="entry name" value="Winged helix-like DNA-binding domain superfamily/Winged helix DNA-binding domain"/>
    <property type="match status" value="1"/>
</dbReference>
<accession>A0A1U9KB31</accession>
<keyword evidence="2" id="KW-0804">Transcription</keyword>
<dbReference type="PANTHER" id="PTHR34580:SF1">
    <property type="entry name" value="PROTEIN PAFC"/>
    <property type="match status" value="1"/>
</dbReference>
<dbReference type="InterPro" id="IPR013196">
    <property type="entry name" value="HTH_11"/>
</dbReference>
<gene>
    <name evidence="4" type="ORF">B0W44_17480</name>
</gene>
<organism evidence="4 5">
    <name type="scientific">Novibacillus thermophilus</name>
    <dbReference type="NCBI Taxonomy" id="1471761"/>
    <lineage>
        <taxon>Bacteria</taxon>
        <taxon>Bacillati</taxon>
        <taxon>Bacillota</taxon>
        <taxon>Bacilli</taxon>
        <taxon>Bacillales</taxon>
        <taxon>Thermoactinomycetaceae</taxon>
        <taxon>Novibacillus</taxon>
    </lineage>
</organism>
<proteinExistence type="predicted"/>
<dbReference type="Pfam" id="PF08279">
    <property type="entry name" value="HTH_11"/>
    <property type="match status" value="1"/>
</dbReference>
<evidence type="ECO:0000313" key="4">
    <source>
        <dbReference type="EMBL" id="AQS57265.1"/>
    </source>
</evidence>
<dbReference type="SUPFAM" id="SSF46785">
    <property type="entry name" value="Winged helix' DNA-binding domain"/>
    <property type="match status" value="1"/>
</dbReference>
<dbReference type="STRING" id="1471761.B0W44_17480"/>
<dbReference type="EMBL" id="CP019699">
    <property type="protein sequence ID" value="AQS57265.1"/>
    <property type="molecule type" value="Genomic_DNA"/>
</dbReference>
<dbReference type="RefSeq" id="WP_335582636.1">
    <property type="nucleotide sequence ID" value="NZ_CP019699.1"/>
</dbReference>
<dbReference type="GO" id="GO:0003700">
    <property type="term" value="F:DNA-binding transcription factor activity"/>
    <property type="evidence" value="ECO:0007669"/>
    <property type="project" value="InterPro"/>
</dbReference>
<dbReference type="InterPro" id="IPR051534">
    <property type="entry name" value="CBASS_pafABC_assoc_protein"/>
</dbReference>
<dbReference type="Proteomes" id="UP000188603">
    <property type="component" value="Chromosome"/>
</dbReference>
<keyword evidence="1" id="KW-0805">Transcription regulation</keyword>
<dbReference type="KEGG" id="ntr:B0W44_17480"/>
<dbReference type="PANTHER" id="PTHR34580">
    <property type="match status" value="1"/>
</dbReference>
<dbReference type="InterPro" id="IPR036388">
    <property type="entry name" value="WH-like_DNA-bd_sf"/>
</dbReference>
<dbReference type="InterPro" id="IPR036390">
    <property type="entry name" value="WH_DNA-bd_sf"/>
</dbReference>
<feature type="domain" description="HTH deoR-type" evidence="3">
    <location>
        <begin position="2"/>
        <end position="57"/>
    </location>
</feature>
<sequence length="60" mass="6565">MRADRLISILLLLQSHGRMTAKQLAERLEVSERTVYRDMEALSRAGIPVVADRGVGEGGA</sequence>
<name>A0A1U9KB31_9BACL</name>